<reference evidence="1 2" key="1">
    <citation type="submission" date="2014-07" db="EMBL/GenBank/DDBJ databases">
        <authorList>
            <person name="McCorrison J."/>
            <person name="Sanka R."/>
            <person name="Torralba M."/>
            <person name="Gillis M."/>
            <person name="Haft D.H."/>
            <person name="Methe B."/>
            <person name="Sutton G."/>
            <person name="Nelson K.E."/>
        </authorList>
    </citation>
    <scope>NUCLEOTIDE SEQUENCE [LARGE SCALE GENOMIC DNA]</scope>
    <source>
        <strain evidence="1 2">DNF00666</strain>
    </source>
</reference>
<dbReference type="InterPro" id="IPR036514">
    <property type="entry name" value="SGNH_hydro_sf"/>
</dbReference>
<dbReference type="Gene3D" id="3.40.50.1110">
    <property type="entry name" value="SGNH hydrolase"/>
    <property type="match status" value="1"/>
</dbReference>
<dbReference type="GO" id="GO:0016788">
    <property type="term" value="F:hydrolase activity, acting on ester bonds"/>
    <property type="evidence" value="ECO:0007669"/>
    <property type="project" value="UniProtKB-ARBA"/>
</dbReference>
<dbReference type="Gene3D" id="2.60.120.1360">
    <property type="match status" value="1"/>
</dbReference>
<dbReference type="Proteomes" id="UP000029578">
    <property type="component" value="Unassembled WGS sequence"/>
</dbReference>
<evidence type="ECO:0008006" key="3">
    <source>
        <dbReference type="Google" id="ProtNLM"/>
    </source>
</evidence>
<dbReference type="RefSeq" id="WP_036865298.1">
    <property type="nucleotide sequence ID" value="NZ_JRNS01000390.1"/>
</dbReference>
<gene>
    <name evidence="1" type="ORF">HMPREF0661_07730</name>
</gene>
<dbReference type="SUPFAM" id="SSF52266">
    <property type="entry name" value="SGNH hydrolase"/>
    <property type="match status" value="1"/>
</dbReference>
<evidence type="ECO:0000313" key="1">
    <source>
        <dbReference type="EMBL" id="KGF46881.1"/>
    </source>
</evidence>
<accession>A0A096AJU7</accession>
<dbReference type="AlphaFoldDB" id="A0A096AJU7"/>
<organism evidence="1 2">
    <name type="scientific">Prevotella melaninogenica DNF00666</name>
    <dbReference type="NCBI Taxonomy" id="1401073"/>
    <lineage>
        <taxon>Bacteria</taxon>
        <taxon>Pseudomonadati</taxon>
        <taxon>Bacteroidota</taxon>
        <taxon>Bacteroidia</taxon>
        <taxon>Bacteroidales</taxon>
        <taxon>Prevotellaceae</taxon>
        <taxon>Prevotella</taxon>
    </lineage>
</organism>
<name>A0A096AJU7_9BACT</name>
<evidence type="ECO:0000313" key="2">
    <source>
        <dbReference type="Proteomes" id="UP000029578"/>
    </source>
</evidence>
<dbReference type="EMBL" id="JRNS01000390">
    <property type="protein sequence ID" value="KGF46881.1"/>
    <property type="molecule type" value="Genomic_DNA"/>
</dbReference>
<proteinExistence type="predicted"/>
<comment type="caution">
    <text evidence="1">The sequence shown here is derived from an EMBL/GenBank/DDBJ whole genome shotgun (WGS) entry which is preliminary data.</text>
</comment>
<protein>
    <recommendedName>
        <fullName evidence="3">SGNH hydrolase-type esterase domain-containing protein</fullName>
    </recommendedName>
</protein>
<sequence length="467" mass="52152">MKDNTYKTLLLTLLVALFLFLFHFLPTFKIGDAKLREIDILSDLAQKKKVLEDVIPSPKKPSAIVAYDKDGKVIDFKEEWPKGTERIVDYSAGKPGGLDHFYSQLNMLAQKQAVGRPVRIAYFGDSYIEGDILLADLREDLQKQYGGYGVGWIDAGNDLDQYKHTVDNKFTGLTEHMVKKPASYDVNQAGIAERYYTMNGEATMSYAPFSLSHDYSRTEKWASTWLYLRSKGGANVTFEIDGGKTSTQRVNPSAAVQTVKMDGVTSHATIKVNGSNTVLFGTSQEGREGIVVDNFSMRGSSGTSLAKLPEQMLKEFALVRPYDLIVFQFGVNAVDAETTPERLKKYMADMKLVVDLFHKCFPETSILIVSSPDRGSKTSLDGTMKGVEMLVGYQEQLAADSHVGFYNLFRAMGGPGTMMRIVDEQSMGTKDYVHINYKGGKYVSQRIFKSIVAGQKNYTRREKLAEE</sequence>